<reference evidence="2 3" key="2">
    <citation type="journal article" date="2008" name="Nature">
        <title>The Phaeodactylum genome reveals the evolutionary history of diatom genomes.</title>
        <authorList>
            <person name="Bowler C."/>
            <person name="Allen A.E."/>
            <person name="Badger J.H."/>
            <person name="Grimwood J."/>
            <person name="Jabbari K."/>
            <person name="Kuo A."/>
            <person name="Maheswari U."/>
            <person name="Martens C."/>
            <person name="Maumus F."/>
            <person name="Otillar R.P."/>
            <person name="Rayko E."/>
            <person name="Salamov A."/>
            <person name="Vandepoele K."/>
            <person name="Beszteri B."/>
            <person name="Gruber A."/>
            <person name="Heijde M."/>
            <person name="Katinka M."/>
            <person name="Mock T."/>
            <person name="Valentin K."/>
            <person name="Verret F."/>
            <person name="Berges J.A."/>
            <person name="Brownlee C."/>
            <person name="Cadoret J.P."/>
            <person name="Chiovitti A."/>
            <person name="Choi C.J."/>
            <person name="Coesel S."/>
            <person name="De Martino A."/>
            <person name="Detter J.C."/>
            <person name="Durkin C."/>
            <person name="Falciatore A."/>
            <person name="Fournet J."/>
            <person name="Haruta M."/>
            <person name="Huysman M.J."/>
            <person name="Jenkins B.D."/>
            <person name="Jiroutova K."/>
            <person name="Jorgensen R.E."/>
            <person name="Joubert Y."/>
            <person name="Kaplan A."/>
            <person name="Kroger N."/>
            <person name="Kroth P.G."/>
            <person name="La Roche J."/>
            <person name="Lindquist E."/>
            <person name="Lommer M."/>
            <person name="Martin-Jezequel V."/>
            <person name="Lopez P.J."/>
            <person name="Lucas S."/>
            <person name="Mangogna M."/>
            <person name="McGinnis K."/>
            <person name="Medlin L.K."/>
            <person name="Montsant A."/>
            <person name="Oudot-Le Secq M.P."/>
            <person name="Napoli C."/>
            <person name="Obornik M."/>
            <person name="Parker M.S."/>
            <person name="Petit J.L."/>
            <person name="Porcel B.M."/>
            <person name="Poulsen N."/>
            <person name="Robison M."/>
            <person name="Rychlewski L."/>
            <person name="Rynearson T.A."/>
            <person name="Schmutz J."/>
            <person name="Shapiro H."/>
            <person name="Siaut M."/>
            <person name="Stanley M."/>
            <person name="Sussman M.R."/>
            <person name="Taylor A.R."/>
            <person name="Vardi A."/>
            <person name="von Dassow P."/>
            <person name="Vyverman W."/>
            <person name="Willis A."/>
            <person name="Wyrwicz L.S."/>
            <person name="Rokhsar D.S."/>
            <person name="Weissenbach J."/>
            <person name="Armbrust E.V."/>
            <person name="Green B.R."/>
            <person name="Van de Peer Y."/>
            <person name="Grigoriev I.V."/>
        </authorList>
    </citation>
    <scope>NUCLEOTIDE SEQUENCE [LARGE SCALE GENOMIC DNA]</scope>
    <source>
        <strain evidence="2 3">CCMP1335</strain>
    </source>
</reference>
<dbReference type="STRING" id="35128.B8BS14"/>
<dbReference type="PaxDb" id="35128-Thaps16507"/>
<keyword evidence="3" id="KW-1185">Reference proteome</keyword>
<dbReference type="InParanoid" id="B8BS14"/>
<dbReference type="RefSeq" id="XP_002286998.1">
    <property type="nucleotide sequence ID" value="XM_002286962.1"/>
</dbReference>
<dbReference type="SUPFAM" id="SSF53474">
    <property type="entry name" value="alpha/beta-Hydrolases"/>
    <property type="match status" value="1"/>
</dbReference>
<name>B8BS14_THAPS</name>
<accession>B8BS14</accession>
<dbReference type="OMA" id="YREMHRA"/>
<dbReference type="PANTHER" id="PTHR46438:SF12">
    <property type="entry name" value="ALPHA_BETA-HYDROLASES SUPERFAMILY PROTEIN"/>
    <property type="match status" value="1"/>
</dbReference>
<feature type="non-terminal residue" evidence="2">
    <location>
        <position position="1"/>
    </location>
</feature>
<dbReference type="InterPro" id="IPR000639">
    <property type="entry name" value="Epox_hydrolase-like"/>
</dbReference>
<dbReference type="KEGG" id="tps:THAPSDRAFT_16507"/>
<dbReference type="PRINTS" id="PR00412">
    <property type="entry name" value="EPOXHYDRLASE"/>
</dbReference>
<dbReference type="InterPro" id="IPR000073">
    <property type="entry name" value="AB_hydrolase_1"/>
</dbReference>
<dbReference type="AlphaFoldDB" id="B8BS14"/>
<evidence type="ECO:0000313" key="2">
    <source>
        <dbReference type="EMBL" id="EED96639.1"/>
    </source>
</evidence>
<gene>
    <name evidence="2" type="ORF">THAPSDRAFT_16507</name>
</gene>
<evidence type="ECO:0000259" key="1">
    <source>
        <dbReference type="Pfam" id="PF12697"/>
    </source>
</evidence>
<protein>
    <recommendedName>
        <fullName evidence="1">AB hydrolase-1 domain-containing protein</fullName>
    </recommendedName>
</protein>
<feature type="non-terminal residue" evidence="2">
    <location>
        <position position="312"/>
    </location>
</feature>
<dbReference type="PANTHER" id="PTHR46438">
    <property type="entry name" value="ALPHA/BETA-HYDROLASES SUPERFAMILY PROTEIN"/>
    <property type="match status" value="1"/>
</dbReference>
<dbReference type="HOGENOM" id="CLU_020336_13_4_1"/>
<sequence length="312" mass="35467">IYTWRQQTIRYVASGPANAKHSVLLLHGLFLNADHWRHTLKDLGDAGYRVYAIDLLGSGYSSKPDATSLSSSTCYNYYTWAEQVNDFTRDVIFNGVDHYPNERPKTTSLIANSKGTIVALQAMLDKPEYYNGVCEINPTYREMHRAELPKLATPVVKAIQRFLKTKGHGLYRAATKPQCIKHFLKEPYSNKDAIDDELVSSMMEPLHLPHADDVVFDELSYSTGPLFEELLQDVNDNSDVSRRKPIWVCYGKEDPWLCPKRVESLATKPFKEDGPLVVDKVIAIESAGHCPHDERPEELQPILMEFLRACHN</sequence>
<dbReference type="Proteomes" id="UP000001449">
    <property type="component" value="Chromosome 1"/>
</dbReference>
<dbReference type="GeneID" id="7447646"/>
<proteinExistence type="predicted"/>
<dbReference type="GO" id="GO:0003824">
    <property type="term" value="F:catalytic activity"/>
    <property type="evidence" value="ECO:0007669"/>
    <property type="project" value="InterPro"/>
</dbReference>
<dbReference type="Pfam" id="PF12697">
    <property type="entry name" value="Abhydrolase_6"/>
    <property type="match status" value="1"/>
</dbReference>
<dbReference type="Gene3D" id="3.40.50.1820">
    <property type="entry name" value="alpha/beta hydrolase"/>
    <property type="match status" value="1"/>
</dbReference>
<dbReference type="EMBL" id="CM000638">
    <property type="protein sequence ID" value="EED96639.1"/>
    <property type="molecule type" value="Genomic_DNA"/>
</dbReference>
<evidence type="ECO:0000313" key="3">
    <source>
        <dbReference type="Proteomes" id="UP000001449"/>
    </source>
</evidence>
<dbReference type="eggNOG" id="KOG1454">
    <property type="taxonomic scope" value="Eukaryota"/>
</dbReference>
<dbReference type="InterPro" id="IPR029058">
    <property type="entry name" value="AB_hydrolase_fold"/>
</dbReference>
<feature type="domain" description="AB hydrolase-1" evidence="1">
    <location>
        <begin position="23"/>
        <end position="299"/>
    </location>
</feature>
<organism evidence="2 3">
    <name type="scientific">Thalassiosira pseudonana</name>
    <name type="common">Marine diatom</name>
    <name type="synonym">Cyclotella nana</name>
    <dbReference type="NCBI Taxonomy" id="35128"/>
    <lineage>
        <taxon>Eukaryota</taxon>
        <taxon>Sar</taxon>
        <taxon>Stramenopiles</taxon>
        <taxon>Ochrophyta</taxon>
        <taxon>Bacillariophyta</taxon>
        <taxon>Coscinodiscophyceae</taxon>
        <taxon>Thalassiosirophycidae</taxon>
        <taxon>Thalassiosirales</taxon>
        <taxon>Thalassiosiraceae</taxon>
        <taxon>Thalassiosira</taxon>
    </lineage>
</organism>
<reference evidence="2 3" key="1">
    <citation type="journal article" date="2004" name="Science">
        <title>The genome of the diatom Thalassiosira pseudonana: ecology, evolution, and metabolism.</title>
        <authorList>
            <person name="Armbrust E.V."/>
            <person name="Berges J.A."/>
            <person name="Bowler C."/>
            <person name="Green B.R."/>
            <person name="Martinez D."/>
            <person name="Putnam N.H."/>
            <person name="Zhou S."/>
            <person name="Allen A.E."/>
            <person name="Apt K.E."/>
            <person name="Bechner M."/>
            <person name="Brzezinski M.A."/>
            <person name="Chaal B.K."/>
            <person name="Chiovitti A."/>
            <person name="Davis A.K."/>
            <person name="Demarest M.S."/>
            <person name="Detter J.C."/>
            <person name="Glavina T."/>
            <person name="Goodstein D."/>
            <person name="Hadi M.Z."/>
            <person name="Hellsten U."/>
            <person name="Hildebrand M."/>
            <person name="Jenkins B.D."/>
            <person name="Jurka J."/>
            <person name="Kapitonov V.V."/>
            <person name="Kroger N."/>
            <person name="Lau W.W."/>
            <person name="Lane T.W."/>
            <person name="Larimer F.W."/>
            <person name="Lippmeier J.C."/>
            <person name="Lucas S."/>
            <person name="Medina M."/>
            <person name="Montsant A."/>
            <person name="Obornik M."/>
            <person name="Parker M.S."/>
            <person name="Palenik B."/>
            <person name="Pazour G.J."/>
            <person name="Richardson P.M."/>
            <person name="Rynearson T.A."/>
            <person name="Saito M.A."/>
            <person name="Schwartz D.C."/>
            <person name="Thamatrakoln K."/>
            <person name="Valentin K."/>
            <person name="Vardi A."/>
            <person name="Wilkerson F.P."/>
            <person name="Rokhsar D.S."/>
        </authorList>
    </citation>
    <scope>NUCLEOTIDE SEQUENCE [LARGE SCALE GENOMIC DNA]</scope>
    <source>
        <strain evidence="2 3">CCMP1335</strain>
    </source>
</reference>